<dbReference type="PANTHER" id="PTHR38011">
    <property type="entry name" value="DIHYDROFOLATE REDUCTASE FAMILY PROTEIN (AFU_ORTHOLOGUE AFUA_8G06820)"/>
    <property type="match status" value="1"/>
</dbReference>
<dbReference type="InterPro" id="IPR002734">
    <property type="entry name" value="RibDG_C"/>
</dbReference>
<dbReference type="GO" id="GO:0009231">
    <property type="term" value="P:riboflavin biosynthetic process"/>
    <property type="evidence" value="ECO:0007669"/>
    <property type="project" value="UniProtKB-KW"/>
</dbReference>
<dbReference type="EC" id="1.1.1.302" evidence="4"/>
<comment type="catalytic activity">
    <reaction evidence="12">
        <text>2,5-diamino-6-(1-D-ribitylamino)pyrimidin-4(3H)-one 5'-phosphate + NADP(+) = 2,5-diamino-6-(1-D-ribosylamino)pyrimidin-4(3H)-one 5'-phosphate + NADPH + H(+)</text>
        <dbReference type="Rhea" id="RHEA:27278"/>
        <dbReference type="ChEBI" id="CHEBI:15378"/>
        <dbReference type="ChEBI" id="CHEBI:57783"/>
        <dbReference type="ChEBI" id="CHEBI:58349"/>
        <dbReference type="ChEBI" id="CHEBI:58890"/>
        <dbReference type="ChEBI" id="CHEBI:59545"/>
        <dbReference type="EC" id="1.1.1.302"/>
    </reaction>
</comment>
<evidence type="ECO:0000256" key="11">
    <source>
        <dbReference type="ARBA" id="ARBA00047550"/>
    </source>
</evidence>
<dbReference type="InterPro" id="IPR050765">
    <property type="entry name" value="Riboflavin_Biosynth_HTPR"/>
</dbReference>
<gene>
    <name evidence="14" type="ORF">HD556DRAFT_1224139</name>
</gene>
<dbReference type="SUPFAM" id="SSF53597">
    <property type="entry name" value="Dihydrofolate reductase-like"/>
    <property type="match status" value="1"/>
</dbReference>
<dbReference type="Gene3D" id="3.40.430.10">
    <property type="entry name" value="Dihydrofolate Reductase, subunit A"/>
    <property type="match status" value="1"/>
</dbReference>
<evidence type="ECO:0000256" key="6">
    <source>
        <dbReference type="ARBA" id="ARBA00022619"/>
    </source>
</evidence>
<comment type="caution">
    <text evidence="14">The sequence shown here is derived from an EMBL/GenBank/DDBJ whole genome shotgun (WGS) entry which is preliminary data.</text>
</comment>
<evidence type="ECO:0000256" key="10">
    <source>
        <dbReference type="ARBA" id="ARBA00031630"/>
    </source>
</evidence>
<feature type="domain" description="Bacterial bifunctional deaminase-reductase C-terminal" evidence="13">
    <location>
        <begin position="32"/>
        <end position="260"/>
    </location>
</feature>
<keyword evidence="15" id="KW-1185">Reference proteome</keyword>
<reference evidence="14" key="1">
    <citation type="journal article" date="2020" name="New Phytol.">
        <title>Comparative genomics reveals dynamic genome evolution in host specialist ectomycorrhizal fungi.</title>
        <authorList>
            <person name="Lofgren L.A."/>
            <person name="Nguyen N.H."/>
            <person name="Vilgalys R."/>
            <person name="Ruytinx J."/>
            <person name="Liao H.L."/>
            <person name="Branco S."/>
            <person name="Kuo A."/>
            <person name="LaButti K."/>
            <person name="Lipzen A."/>
            <person name="Andreopoulos W."/>
            <person name="Pangilinan J."/>
            <person name="Riley R."/>
            <person name="Hundley H."/>
            <person name="Na H."/>
            <person name="Barry K."/>
            <person name="Grigoriev I.V."/>
            <person name="Stajich J.E."/>
            <person name="Kennedy P.G."/>
        </authorList>
    </citation>
    <scope>NUCLEOTIDE SEQUENCE</scope>
    <source>
        <strain evidence="14">S12</strain>
    </source>
</reference>
<evidence type="ECO:0000256" key="12">
    <source>
        <dbReference type="ARBA" id="ARBA00049020"/>
    </source>
</evidence>
<dbReference type="InterPro" id="IPR024072">
    <property type="entry name" value="DHFR-like_dom_sf"/>
</dbReference>
<evidence type="ECO:0000313" key="14">
    <source>
        <dbReference type="EMBL" id="KAG1810162.1"/>
    </source>
</evidence>
<dbReference type="Pfam" id="PF01872">
    <property type="entry name" value="RibD_C"/>
    <property type="match status" value="1"/>
</dbReference>
<dbReference type="PANTHER" id="PTHR38011:SF7">
    <property type="entry name" value="2,5-DIAMINO-6-RIBOSYLAMINO-4(3H)-PYRIMIDINONE 5'-PHOSPHATE REDUCTASE"/>
    <property type="match status" value="1"/>
</dbReference>
<dbReference type="AlphaFoldDB" id="A0A9P7E3W0"/>
<evidence type="ECO:0000259" key="13">
    <source>
        <dbReference type="Pfam" id="PF01872"/>
    </source>
</evidence>
<sequence>MLAVGGQRVTEFLSSVLPVPGDSRLEDEFQRPLVTLTFAQSLDAKIAGKGGKQLILSGRESMLMTHWMRTKHDAILVGIGTALNDDPQLNSRHIPEDERPSHLPRPVILDTNLRLRPDCKLLKNYRERKGRRPWVICDANLSSGDGRKSILEDAGARVIGVPSVDVIWISSGFIVIPDLLKVLYNFGIKSLMVEGGATVIGSFLAECARTKPNTIIDTLIITIAPMLIGDDGVGYGEKLLATQIPSLKHIQTEVMGRDVVIVSALK</sequence>
<organism evidence="14 15">
    <name type="scientific">Suillus plorans</name>
    <dbReference type="NCBI Taxonomy" id="116603"/>
    <lineage>
        <taxon>Eukaryota</taxon>
        <taxon>Fungi</taxon>
        <taxon>Dikarya</taxon>
        <taxon>Basidiomycota</taxon>
        <taxon>Agaricomycotina</taxon>
        <taxon>Agaricomycetes</taxon>
        <taxon>Agaricomycetidae</taxon>
        <taxon>Boletales</taxon>
        <taxon>Suillineae</taxon>
        <taxon>Suillaceae</taxon>
        <taxon>Suillus</taxon>
    </lineage>
</organism>
<evidence type="ECO:0000256" key="5">
    <source>
        <dbReference type="ARBA" id="ARBA00015035"/>
    </source>
</evidence>
<evidence type="ECO:0000256" key="3">
    <source>
        <dbReference type="ARBA" id="ARBA00009723"/>
    </source>
</evidence>
<evidence type="ECO:0000256" key="9">
    <source>
        <dbReference type="ARBA" id="ARBA00030073"/>
    </source>
</evidence>
<dbReference type="RefSeq" id="XP_041167827.1">
    <property type="nucleotide sequence ID" value="XM_041296936.1"/>
</dbReference>
<evidence type="ECO:0000256" key="2">
    <source>
        <dbReference type="ARBA" id="ARBA00005104"/>
    </source>
</evidence>
<comment type="pathway">
    <text evidence="2">Cofactor biosynthesis; riboflavin biosynthesis.</text>
</comment>
<keyword evidence="6" id="KW-0686">Riboflavin biosynthesis</keyword>
<keyword evidence="7" id="KW-0521">NADP</keyword>
<evidence type="ECO:0000256" key="4">
    <source>
        <dbReference type="ARBA" id="ARBA00012851"/>
    </source>
</evidence>
<comment type="similarity">
    <text evidence="3">Belongs to the HTP reductase family.</text>
</comment>
<evidence type="ECO:0000256" key="7">
    <source>
        <dbReference type="ARBA" id="ARBA00022857"/>
    </source>
</evidence>
<evidence type="ECO:0000256" key="8">
    <source>
        <dbReference type="ARBA" id="ARBA00023002"/>
    </source>
</evidence>
<protein>
    <recommendedName>
        <fullName evidence="5">2,5-diamino-6-ribosylamino-4(3H)-pyrimidinone 5'-phosphate reductase</fullName>
        <ecNumber evidence="4">1.1.1.302</ecNumber>
    </recommendedName>
    <alternativeName>
        <fullName evidence="10">2,5-diamino-6-(5-phospho-D-ribosylamino)pyrimidin-4(3H)-one reductase</fullName>
    </alternativeName>
    <alternativeName>
        <fullName evidence="9">2,5-diamino-6-ribitylamino-4(3H)-pyrimidinone 5'-phosphate synthase</fullName>
    </alternativeName>
</protein>
<dbReference type="Proteomes" id="UP000719766">
    <property type="component" value="Unassembled WGS sequence"/>
</dbReference>
<dbReference type="GO" id="GO:0008703">
    <property type="term" value="F:5-amino-6-(5-phosphoribosylamino)uracil reductase activity"/>
    <property type="evidence" value="ECO:0007669"/>
    <property type="project" value="InterPro"/>
</dbReference>
<evidence type="ECO:0000313" key="15">
    <source>
        <dbReference type="Proteomes" id="UP000719766"/>
    </source>
</evidence>
<dbReference type="EMBL" id="JABBWE010000001">
    <property type="protein sequence ID" value="KAG1810162.1"/>
    <property type="molecule type" value="Genomic_DNA"/>
</dbReference>
<comment type="catalytic activity">
    <reaction evidence="11">
        <text>2,5-diamino-6-(1-D-ribitylamino)pyrimidin-4(3H)-one 5'-phosphate + NAD(+) = 2,5-diamino-6-(1-D-ribosylamino)pyrimidin-4(3H)-one 5'-phosphate + NADH + H(+)</text>
        <dbReference type="Rhea" id="RHEA:27274"/>
        <dbReference type="ChEBI" id="CHEBI:15378"/>
        <dbReference type="ChEBI" id="CHEBI:57540"/>
        <dbReference type="ChEBI" id="CHEBI:57945"/>
        <dbReference type="ChEBI" id="CHEBI:58890"/>
        <dbReference type="ChEBI" id="CHEBI:59545"/>
        <dbReference type="EC" id="1.1.1.302"/>
    </reaction>
</comment>
<evidence type="ECO:0000256" key="1">
    <source>
        <dbReference type="ARBA" id="ARBA00003555"/>
    </source>
</evidence>
<keyword evidence="8" id="KW-0560">Oxidoreductase</keyword>
<dbReference type="OrthoDB" id="5432at2759"/>
<dbReference type="GeneID" id="64590700"/>
<name>A0A9P7E3W0_9AGAM</name>
<proteinExistence type="inferred from homology"/>
<comment type="function">
    <text evidence="1">Catalyzes an early step in riboflavin biosynthesis, the NADPH-dependent reduction of the ribose side chain of 2,5-diamino-6-ribosylamino-4(3H)-pyrimidinone 5'-phosphate, yielding 2,5-diamino-6-ribitylamino-4(3H)-pyrimidinone 5'-phosphate.</text>
</comment>
<accession>A0A9P7E3W0</accession>